<dbReference type="EMBL" id="GG670888">
    <property type="protein sequence ID" value="EER19859.1"/>
    <property type="molecule type" value="Genomic_DNA"/>
</dbReference>
<evidence type="ECO:0000313" key="3">
    <source>
        <dbReference type="EMBL" id="EER19859.1"/>
    </source>
</evidence>
<feature type="region of interest" description="Disordered" evidence="2">
    <location>
        <begin position="347"/>
        <end position="377"/>
    </location>
</feature>
<dbReference type="OMA" id="LSSEWSM"/>
<keyword evidence="4" id="KW-1185">Reference proteome</keyword>
<dbReference type="GeneID" id="9058370"/>
<dbReference type="AlphaFoldDB" id="C5K6D9"/>
<proteinExistence type="predicted"/>
<feature type="coiled-coil region" evidence="1">
    <location>
        <begin position="33"/>
        <end position="60"/>
    </location>
</feature>
<dbReference type="InParanoid" id="C5K6D9"/>
<accession>C5K6D9</accession>
<dbReference type="RefSeq" id="XP_002788063.1">
    <property type="nucleotide sequence ID" value="XM_002788017.1"/>
</dbReference>
<organism evidence="4">
    <name type="scientific">Perkinsus marinus (strain ATCC 50983 / TXsc)</name>
    <dbReference type="NCBI Taxonomy" id="423536"/>
    <lineage>
        <taxon>Eukaryota</taxon>
        <taxon>Sar</taxon>
        <taxon>Alveolata</taxon>
        <taxon>Perkinsozoa</taxon>
        <taxon>Perkinsea</taxon>
        <taxon>Perkinsida</taxon>
        <taxon>Perkinsidae</taxon>
        <taxon>Perkinsus</taxon>
    </lineage>
</organism>
<keyword evidence="1" id="KW-0175">Coiled coil</keyword>
<sequence>MIDLNLTSSVSFVVDLWILFRVERVRNEECEVRSALEREKAEHQRTRVHLELRCESLQKQRQEALLGDGLSVGMPAGGSSLARFQLESCQLRVAQLEKELELQKSAQQQASWKFRGARKTPMLTLAFGDCRAAEEKAKKTEKVQKDLEATRDMLTVAKDQLSTANSKLALNISSYSTIQRLREELAGFIMETEMIHEELTALGVVPTSPRISGRVTGSRELLSSEWSMVKSFIRQAKSDNARLEAETARLAGEQECSIAQIKAMEAGAQLKEQQGKTDAIVKAPPPPPSSSPSSDVVELTSDSEASAREDPTVAALREKDAIIAANAGELSRLTEVLKEKERQLEGMRVEQAATKMVRKRRSDESSPEREGDEVSQPMAKRYKATIERLSEIDRLHEEIRKLNARDQPSDEASHRLTEAVVERDGAVRELREFKIEMQEHLRGFASSVESLTGWRVNPLPDGHRWHLRLKEEPTQQPLSIEVNQKVEHGQYEIVSSSRRLPDEAVTWLVDLDDMPEMLAALVLLRGSQIMDVS</sequence>
<dbReference type="Proteomes" id="UP000007800">
    <property type="component" value="Unassembled WGS sequence"/>
</dbReference>
<evidence type="ECO:0000313" key="4">
    <source>
        <dbReference type="Proteomes" id="UP000007800"/>
    </source>
</evidence>
<keyword evidence="3" id="KW-0477">Merozoite</keyword>
<evidence type="ECO:0000256" key="1">
    <source>
        <dbReference type="SAM" id="Coils"/>
    </source>
</evidence>
<evidence type="ECO:0000256" key="2">
    <source>
        <dbReference type="SAM" id="MobiDB-lite"/>
    </source>
</evidence>
<name>C5K6D9_PERM5</name>
<gene>
    <name evidence="3" type="ORF">Pmar_PMAR006751</name>
</gene>
<feature type="region of interest" description="Disordered" evidence="2">
    <location>
        <begin position="269"/>
        <end position="312"/>
    </location>
</feature>
<protein>
    <submittedName>
        <fullName evidence="3">Merozoite surface protein 3B, putative</fullName>
    </submittedName>
</protein>
<reference evidence="3 4" key="1">
    <citation type="submission" date="2008-07" db="EMBL/GenBank/DDBJ databases">
        <authorList>
            <person name="El-Sayed N."/>
            <person name="Caler E."/>
            <person name="Inman J."/>
            <person name="Amedeo P."/>
            <person name="Hass B."/>
            <person name="Wortman J."/>
        </authorList>
    </citation>
    <scope>NUCLEOTIDE SEQUENCE [LARGE SCALE GENOMIC DNA]</scope>
    <source>
        <strain evidence="4">ATCC 50983 / TXsc</strain>
    </source>
</reference>